<dbReference type="OrthoDB" id="5297384at2"/>
<evidence type="ECO:0000256" key="1">
    <source>
        <dbReference type="SAM" id="MobiDB-lite"/>
    </source>
</evidence>
<comment type="caution">
    <text evidence="2">The sequence shown here is derived from an EMBL/GenBank/DDBJ whole genome shotgun (WGS) entry which is preliminary data.</text>
</comment>
<dbReference type="InterPro" id="IPR036567">
    <property type="entry name" value="RHF-like"/>
</dbReference>
<dbReference type="EMBL" id="JACIGE010000017">
    <property type="protein sequence ID" value="MBB4249078.1"/>
    <property type="molecule type" value="Genomic_DNA"/>
</dbReference>
<gene>
    <name evidence="2" type="ORF">GGD90_003481</name>
</gene>
<dbReference type="SUPFAM" id="SSF69754">
    <property type="entry name" value="Ribosome binding protein Y (YfiA homologue)"/>
    <property type="match status" value="1"/>
</dbReference>
<dbReference type="Gene3D" id="3.30.160.100">
    <property type="entry name" value="Ribosome hibernation promotion factor-like"/>
    <property type="match status" value="1"/>
</dbReference>
<sequence>MNIQMHAQGFPLSNEVRDHISRRLAYALNHGLDKISRVVVRLADVNGPRGGVDKECSIEVRLKGAPAIVIEDTQAELLVAIDRATERAGRTLDRRLNRRQDHPGGPPFSPEAAAGAAA</sequence>
<name>A0A840GEL8_RHOTE</name>
<evidence type="ECO:0000313" key="3">
    <source>
        <dbReference type="Proteomes" id="UP000587070"/>
    </source>
</evidence>
<proteinExistence type="predicted"/>
<dbReference type="Proteomes" id="UP000587070">
    <property type="component" value="Unassembled WGS sequence"/>
</dbReference>
<dbReference type="InterPro" id="IPR003489">
    <property type="entry name" value="RHF/RaiA"/>
</dbReference>
<evidence type="ECO:0000313" key="2">
    <source>
        <dbReference type="EMBL" id="MBB4249078.1"/>
    </source>
</evidence>
<organism evidence="2 3">
    <name type="scientific">Rhodocyclus tenuis</name>
    <name type="common">Rhodospirillum tenue</name>
    <dbReference type="NCBI Taxonomy" id="1066"/>
    <lineage>
        <taxon>Bacteria</taxon>
        <taxon>Pseudomonadati</taxon>
        <taxon>Pseudomonadota</taxon>
        <taxon>Betaproteobacteria</taxon>
        <taxon>Rhodocyclales</taxon>
        <taxon>Rhodocyclaceae</taxon>
        <taxon>Rhodocyclus</taxon>
    </lineage>
</organism>
<dbReference type="Pfam" id="PF02482">
    <property type="entry name" value="Ribosomal_S30AE"/>
    <property type="match status" value="1"/>
</dbReference>
<dbReference type="AlphaFoldDB" id="A0A840GEL8"/>
<protein>
    <submittedName>
        <fullName evidence="2">Ribosome-associated translation inhibitor RaiA</fullName>
    </submittedName>
</protein>
<feature type="compositionally biased region" description="Basic and acidic residues" evidence="1">
    <location>
        <begin position="89"/>
        <end position="102"/>
    </location>
</feature>
<keyword evidence="3" id="KW-1185">Reference proteome</keyword>
<reference evidence="2 3" key="1">
    <citation type="submission" date="2020-08" db="EMBL/GenBank/DDBJ databases">
        <title>Genome sequencing of Purple Non-Sulfur Bacteria from various extreme environments.</title>
        <authorList>
            <person name="Mayer M."/>
        </authorList>
    </citation>
    <scope>NUCLEOTIDE SEQUENCE [LARGE SCALE GENOMIC DNA]</scope>
    <source>
        <strain evidence="2 3">2761</strain>
    </source>
</reference>
<dbReference type="RefSeq" id="WP_153116302.1">
    <property type="nucleotide sequence ID" value="NZ_JACIGE010000017.1"/>
</dbReference>
<feature type="region of interest" description="Disordered" evidence="1">
    <location>
        <begin position="89"/>
        <end position="118"/>
    </location>
</feature>
<accession>A0A840GEL8</accession>